<dbReference type="Gene3D" id="3.40.50.150">
    <property type="entry name" value="Vaccinia Virus protein VP39"/>
    <property type="match status" value="1"/>
</dbReference>
<feature type="binding site" evidence="7 8">
    <location>
        <position position="103"/>
    </location>
    <ligand>
        <name>S-adenosyl-L-methionine</name>
        <dbReference type="ChEBI" id="CHEBI:59789"/>
    </ligand>
</feature>
<dbReference type="InterPro" id="IPR029063">
    <property type="entry name" value="SAM-dependent_MTases_sf"/>
</dbReference>
<dbReference type="GO" id="GO:0052908">
    <property type="term" value="F:16S rRNA (adenine(1518)-N(6)/adenine(1519)-N(6))-dimethyltransferase activity"/>
    <property type="evidence" value="ECO:0007669"/>
    <property type="project" value="UniProtKB-EC"/>
</dbReference>
<feature type="binding site" evidence="7 8">
    <location>
        <position position="30"/>
    </location>
    <ligand>
        <name>S-adenosyl-L-methionine</name>
        <dbReference type="ChEBI" id="CHEBI:59789"/>
    </ligand>
</feature>
<dbReference type="InterPro" id="IPR023165">
    <property type="entry name" value="rRNA_Ade_diMease-like_C"/>
</dbReference>
<comment type="function">
    <text evidence="7">Specifically dimethylates two adjacent adenosines (A1518 and A1519) in the loop of a conserved hairpin near the 3'-end of 16S rRNA in the 30S particle. May play a critical role in biogenesis of 30S subunits.</text>
</comment>
<evidence type="ECO:0000256" key="6">
    <source>
        <dbReference type="ARBA" id="ARBA00022884"/>
    </source>
</evidence>
<evidence type="ECO:0000256" key="5">
    <source>
        <dbReference type="ARBA" id="ARBA00022691"/>
    </source>
</evidence>
<comment type="catalytic activity">
    <reaction evidence="7">
        <text>adenosine(1518)/adenosine(1519) in 16S rRNA + 4 S-adenosyl-L-methionine = N(6)-dimethyladenosine(1518)/N(6)-dimethyladenosine(1519) in 16S rRNA + 4 S-adenosyl-L-homocysteine + 4 H(+)</text>
        <dbReference type="Rhea" id="RHEA:19609"/>
        <dbReference type="Rhea" id="RHEA-COMP:10232"/>
        <dbReference type="Rhea" id="RHEA-COMP:10233"/>
        <dbReference type="ChEBI" id="CHEBI:15378"/>
        <dbReference type="ChEBI" id="CHEBI:57856"/>
        <dbReference type="ChEBI" id="CHEBI:59789"/>
        <dbReference type="ChEBI" id="CHEBI:74411"/>
        <dbReference type="ChEBI" id="CHEBI:74493"/>
        <dbReference type="EC" id="2.1.1.182"/>
    </reaction>
</comment>
<dbReference type="PANTHER" id="PTHR11727:SF7">
    <property type="entry name" value="DIMETHYLADENOSINE TRANSFERASE-RELATED"/>
    <property type="match status" value="1"/>
</dbReference>
<dbReference type="InterPro" id="IPR020598">
    <property type="entry name" value="rRNA_Ade_methylase_Trfase_N"/>
</dbReference>
<evidence type="ECO:0000256" key="4">
    <source>
        <dbReference type="ARBA" id="ARBA00022679"/>
    </source>
</evidence>
<dbReference type="SMART" id="SM00650">
    <property type="entry name" value="rADc"/>
    <property type="match status" value="1"/>
</dbReference>
<dbReference type="NCBIfam" id="TIGR00755">
    <property type="entry name" value="ksgA"/>
    <property type="match status" value="1"/>
</dbReference>
<keyword evidence="11" id="KW-1185">Reference proteome</keyword>
<dbReference type="CDD" id="cd02440">
    <property type="entry name" value="AdoMet_MTases"/>
    <property type="match status" value="1"/>
</dbReference>
<evidence type="ECO:0000313" key="10">
    <source>
        <dbReference type="EMBL" id="MDO6963676.1"/>
    </source>
</evidence>
<dbReference type="InterPro" id="IPR001737">
    <property type="entry name" value="KsgA/Erm"/>
</dbReference>
<dbReference type="SUPFAM" id="SSF53335">
    <property type="entry name" value="S-adenosyl-L-methionine-dependent methyltransferases"/>
    <property type="match status" value="1"/>
</dbReference>
<feature type="domain" description="Ribosomal RNA adenine methylase transferase N-terminal" evidence="9">
    <location>
        <begin position="35"/>
        <end position="211"/>
    </location>
</feature>
<dbReference type="EC" id="2.1.1.182" evidence="7"/>
<dbReference type="Gene3D" id="1.10.8.100">
    <property type="entry name" value="Ribosomal RNA adenine dimethylase-like, domain 2"/>
    <property type="match status" value="1"/>
</dbReference>
<keyword evidence="5 7" id="KW-0949">S-adenosyl-L-methionine</keyword>
<keyword evidence="6 7" id="KW-0694">RNA-binding</keyword>
<organism evidence="10 11">
    <name type="scientific">Rhizobium alvei</name>
    <dbReference type="NCBI Taxonomy" id="1132659"/>
    <lineage>
        <taxon>Bacteria</taxon>
        <taxon>Pseudomonadati</taxon>
        <taxon>Pseudomonadota</taxon>
        <taxon>Alphaproteobacteria</taxon>
        <taxon>Hyphomicrobiales</taxon>
        <taxon>Rhizobiaceae</taxon>
        <taxon>Rhizobium/Agrobacterium group</taxon>
        <taxon>Rhizobium</taxon>
    </lineage>
</organism>
<feature type="binding site" evidence="7 8">
    <location>
        <position position="124"/>
    </location>
    <ligand>
        <name>S-adenosyl-L-methionine</name>
        <dbReference type="ChEBI" id="CHEBI:59789"/>
    </ligand>
</feature>
<comment type="caution">
    <text evidence="10">The sequence shown here is derived from an EMBL/GenBank/DDBJ whole genome shotgun (WGS) entry which is preliminary data.</text>
</comment>
<dbReference type="PROSITE" id="PS51689">
    <property type="entry name" value="SAM_RNA_A_N6_MT"/>
    <property type="match status" value="1"/>
</dbReference>
<evidence type="ECO:0000256" key="1">
    <source>
        <dbReference type="ARBA" id="ARBA00022490"/>
    </source>
</evidence>
<dbReference type="InterPro" id="IPR020596">
    <property type="entry name" value="rRNA_Ade_Mease_Trfase_CS"/>
</dbReference>
<reference evidence="10" key="1">
    <citation type="journal article" date="2015" name="Int. J. Syst. Evol. Microbiol.">
        <title>Rhizobium alvei sp. nov., isolated from a freshwater river.</title>
        <authorList>
            <person name="Sheu S.Y."/>
            <person name="Huang H.W."/>
            <person name="Young C.C."/>
            <person name="Chen W.M."/>
        </authorList>
    </citation>
    <scope>NUCLEOTIDE SEQUENCE</scope>
    <source>
        <strain evidence="10">TNR-22</strain>
    </source>
</reference>
<evidence type="ECO:0000256" key="2">
    <source>
        <dbReference type="ARBA" id="ARBA00022552"/>
    </source>
</evidence>
<sequence length="276" mass="30234">MAALDGLPPLREVIARHGLDALKSLGQNFLLDLNVTQKVARQAGRLEDATVIEVGPGPGGLTRALLALGARHVIAIERDRRAIPALQEIADFYPGRLTIIEGDALETDFATLATGDGPVKIVANLPYNIGTQLLVNWLTGPWPPFWSSLTLMFQKEVGQRIVAEAGDNHYGRLGVLCGWLTHAEMMFDLSPQAFTPPPKVTSTVVHLEPRKTIIPCRLDLLERVTHHAFGQRRKMLRQSLKPLGGEALLARAGIDPARRAETLSVEEFCRIANLLD</sequence>
<gene>
    <name evidence="7 10" type="primary">rsmA</name>
    <name evidence="7" type="synonym">ksgA</name>
    <name evidence="10" type="ORF">Q4481_06885</name>
</gene>
<evidence type="ECO:0000313" key="11">
    <source>
        <dbReference type="Proteomes" id="UP001174932"/>
    </source>
</evidence>
<evidence type="ECO:0000256" key="3">
    <source>
        <dbReference type="ARBA" id="ARBA00022603"/>
    </source>
</evidence>
<feature type="binding site" evidence="7 8">
    <location>
        <position position="77"/>
    </location>
    <ligand>
        <name>S-adenosyl-L-methionine</name>
        <dbReference type="ChEBI" id="CHEBI:59789"/>
    </ligand>
</feature>
<reference evidence="10" key="2">
    <citation type="submission" date="2023-07" db="EMBL/GenBank/DDBJ databases">
        <authorList>
            <person name="Shen H."/>
        </authorList>
    </citation>
    <scope>NUCLEOTIDE SEQUENCE</scope>
    <source>
        <strain evidence="10">TNR-22</strain>
    </source>
</reference>
<dbReference type="PROSITE" id="PS01131">
    <property type="entry name" value="RRNA_A_DIMETH"/>
    <property type="match status" value="1"/>
</dbReference>
<dbReference type="EMBL" id="JAUOZU010000006">
    <property type="protein sequence ID" value="MDO6963676.1"/>
    <property type="molecule type" value="Genomic_DNA"/>
</dbReference>
<evidence type="ECO:0000256" key="8">
    <source>
        <dbReference type="PROSITE-ProRule" id="PRU01026"/>
    </source>
</evidence>
<dbReference type="HAMAP" id="MF_00607">
    <property type="entry name" value="16SrRNA_methyltr_A"/>
    <property type="match status" value="1"/>
</dbReference>
<feature type="binding site" evidence="7 8">
    <location>
        <position position="55"/>
    </location>
    <ligand>
        <name>S-adenosyl-L-methionine</name>
        <dbReference type="ChEBI" id="CHEBI:59789"/>
    </ligand>
</feature>
<feature type="binding site" evidence="7 8">
    <location>
        <position position="28"/>
    </location>
    <ligand>
        <name>S-adenosyl-L-methionine</name>
        <dbReference type="ChEBI" id="CHEBI:59789"/>
    </ligand>
</feature>
<accession>A0ABT8YJ02</accession>
<dbReference type="InterPro" id="IPR011530">
    <property type="entry name" value="rRNA_adenine_dimethylase"/>
</dbReference>
<dbReference type="PANTHER" id="PTHR11727">
    <property type="entry name" value="DIMETHYLADENOSINE TRANSFERASE"/>
    <property type="match status" value="1"/>
</dbReference>
<name>A0ABT8YJ02_9HYPH</name>
<proteinExistence type="inferred from homology"/>
<dbReference type="Proteomes" id="UP001174932">
    <property type="component" value="Unassembled WGS sequence"/>
</dbReference>
<comment type="subcellular location">
    <subcellularLocation>
        <location evidence="7">Cytoplasm</location>
    </subcellularLocation>
</comment>
<protein>
    <recommendedName>
        <fullName evidence="7">Ribosomal RNA small subunit methyltransferase A</fullName>
        <ecNumber evidence="7">2.1.1.182</ecNumber>
    </recommendedName>
    <alternativeName>
        <fullName evidence="7">16S rRNA (adenine(1518)-N(6)/adenine(1519)-N(6))-dimethyltransferase</fullName>
    </alternativeName>
    <alternativeName>
        <fullName evidence="7">16S rRNA dimethyladenosine transferase</fullName>
    </alternativeName>
    <alternativeName>
        <fullName evidence="7">16S rRNA dimethylase</fullName>
    </alternativeName>
    <alternativeName>
        <fullName evidence="7">S-adenosylmethionine-6-N', N'-adenosyl(rRNA) dimethyltransferase</fullName>
    </alternativeName>
</protein>
<evidence type="ECO:0000259" key="9">
    <source>
        <dbReference type="SMART" id="SM00650"/>
    </source>
</evidence>
<dbReference type="Pfam" id="PF00398">
    <property type="entry name" value="RrnaAD"/>
    <property type="match status" value="1"/>
</dbReference>
<dbReference type="RefSeq" id="WP_304375590.1">
    <property type="nucleotide sequence ID" value="NZ_JAUOZU010000006.1"/>
</dbReference>
<evidence type="ECO:0000256" key="7">
    <source>
        <dbReference type="HAMAP-Rule" id="MF_00607"/>
    </source>
</evidence>
<keyword evidence="1 7" id="KW-0963">Cytoplasm</keyword>
<keyword evidence="3 7" id="KW-0489">Methyltransferase</keyword>
<keyword evidence="4 7" id="KW-0808">Transferase</keyword>
<comment type="similarity">
    <text evidence="7">Belongs to the class I-like SAM-binding methyltransferase superfamily. rRNA adenine N(6)-methyltransferase family. RsmA subfamily.</text>
</comment>
<keyword evidence="2 7" id="KW-0698">rRNA processing</keyword>